<dbReference type="CDD" id="cd16327">
    <property type="entry name" value="RseB"/>
    <property type="match status" value="1"/>
</dbReference>
<organism evidence="8 9">
    <name type="scientific">Zooshikella ganghwensis</name>
    <dbReference type="NCBI Taxonomy" id="202772"/>
    <lineage>
        <taxon>Bacteria</taxon>
        <taxon>Pseudomonadati</taxon>
        <taxon>Pseudomonadota</taxon>
        <taxon>Gammaproteobacteria</taxon>
        <taxon>Oceanospirillales</taxon>
        <taxon>Zooshikellaceae</taxon>
        <taxon>Zooshikella</taxon>
    </lineage>
</organism>
<dbReference type="GO" id="GO:0045152">
    <property type="term" value="F:antisigma factor binding"/>
    <property type="evidence" value="ECO:0007669"/>
    <property type="project" value="TreeGrafter"/>
</dbReference>
<sequence length="344" mass="38531">MSLRQSNMRMRVRLGLGQTLLTVAMLLASFSAAAAEKRTALDWLQAMVVATQQLNYEGQFVYEHSRGLTTMSIAHAYQDGQVRERLVYLDGPPREVIRYGDKVICVTPKNEVIRFDHQGTPILFAQAFQKNLSKIASLYKLELDGHGRIANRPTTVINVVPNDQHRYGYRLWLDQDTALLLKSVLLDNKGKLLERLQFTSIQTGEAIAEERLVSSLNDENAVEQVISTQSVSRQPSDTLQSWRVSWVPDGFELSRHDERKHSGYGMTVASLMFSDGLAGFSVFVEQGDERSAAQQALSRRGAMTAISRMLKDNNNIYLVTVVGEVPEKTAEKIAVSVQSALNKR</sequence>
<comment type="caution">
    <text evidence="8">The sequence shown here is derived from an EMBL/GenBank/DDBJ whole genome shotgun (WGS) entry which is preliminary data.</text>
</comment>
<dbReference type="InterPro" id="IPR033436">
    <property type="entry name" value="MucB/RseB_C"/>
</dbReference>
<dbReference type="InterPro" id="IPR005588">
    <property type="entry name" value="MucB_RseB"/>
</dbReference>
<dbReference type="Pfam" id="PF03888">
    <property type="entry name" value="MucB_RseB"/>
    <property type="match status" value="1"/>
</dbReference>
<dbReference type="Proteomes" id="UP000257039">
    <property type="component" value="Unassembled WGS sequence"/>
</dbReference>
<keyword evidence="3 5" id="KW-0732">Signal</keyword>
<keyword evidence="9" id="KW-1185">Reference proteome</keyword>
<name>A0A4V1INV7_9GAMM</name>
<dbReference type="GO" id="GO:0030288">
    <property type="term" value="C:outer membrane-bounded periplasmic space"/>
    <property type="evidence" value="ECO:0007669"/>
    <property type="project" value="TreeGrafter"/>
</dbReference>
<evidence type="ECO:0000259" key="7">
    <source>
        <dbReference type="Pfam" id="PF17188"/>
    </source>
</evidence>
<feature type="domain" description="MucB/RseB N-terminal" evidence="6">
    <location>
        <begin position="40"/>
        <end position="214"/>
    </location>
</feature>
<evidence type="ECO:0000256" key="2">
    <source>
        <dbReference type="ARBA" id="ARBA00008150"/>
    </source>
</evidence>
<evidence type="ECO:0000256" key="4">
    <source>
        <dbReference type="ARBA" id="ARBA00022764"/>
    </source>
</evidence>
<dbReference type="InterPro" id="IPR033434">
    <property type="entry name" value="MucB/RseB_N"/>
</dbReference>
<dbReference type="RefSeq" id="WP_094788097.1">
    <property type="nucleotide sequence ID" value="NZ_NDXW01000001.1"/>
</dbReference>
<dbReference type="InterPro" id="IPR038484">
    <property type="entry name" value="MucB/RseB_C_sf"/>
</dbReference>
<dbReference type="GO" id="GO:0032885">
    <property type="term" value="P:regulation of polysaccharide biosynthetic process"/>
    <property type="evidence" value="ECO:0007669"/>
    <property type="project" value="TreeGrafter"/>
</dbReference>
<dbReference type="EMBL" id="NDXW01000001">
    <property type="protein sequence ID" value="RDH45071.1"/>
    <property type="molecule type" value="Genomic_DNA"/>
</dbReference>
<proteinExistence type="inferred from homology"/>
<reference evidence="8 9" key="1">
    <citation type="submission" date="2017-04" db="EMBL/GenBank/DDBJ databases">
        <title>Draft genome sequence of Zooshikella ganghwensis VG4 isolated from Red Sea sediments.</title>
        <authorList>
            <person name="Rehman Z."/>
            <person name="Alam I."/>
            <person name="Kamau A."/>
            <person name="Bajic V."/>
            <person name="Leiknes T."/>
        </authorList>
    </citation>
    <scope>NUCLEOTIDE SEQUENCE [LARGE SCALE GENOMIC DNA]</scope>
    <source>
        <strain evidence="8 9">VG4</strain>
    </source>
</reference>
<gene>
    <name evidence="8" type="ORF">B9G39_17420</name>
</gene>
<keyword evidence="4" id="KW-0574">Periplasm</keyword>
<evidence type="ECO:0000313" key="9">
    <source>
        <dbReference type="Proteomes" id="UP000257039"/>
    </source>
</evidence>
<evidence type="ECO:0000313" key="8">
    <source>
        <dbReference type="EMBL" id="RDH45071.1"/>
    </source>
</evidence>
<comment type="similarity">
    <text evidence="2">Belongs to the RseB family.</text>
</comment>
<evidence type="ECO:0000256" key="1">
    <source>
        <dbReference type="ARBA" id="ARBA00004418"/>
    </source>
</evidence>
<accession>A0A4V1INV7</accession>
<protein>
    <recommendedName>
        <fullName evidence="10">Transcriptional regulator</fullName>
    </recommendedName>
</protein>
<dbReference type="Gene3D" id="3.30.200.100">
    <property type="entry name" value="MucB/RseB, C-terminal domain"/>
    <property type="match status" value="1"/>
</dbReference>
<dbReference type="PANTHER" id="PTHR38782">
    <property type="match status" value="1"/>
</dbReference>
<feature type="domain" description="MucB/RseB C-terminal" evidence="7">
    <location>
        <begin position="240"/>
        <end position="338"/>
    </location>
</feature>
<comment type="subcellular location">
    <subcellularLocation>
        <location evidence="1">Periplasm</location>
    </subcellularLocation>
</comment>
<feature type="signal peptide" evidence="5">
    <location>
        <begin position="1"/>
        <end position="34"/>
    </location>
</feature>
<dbReference type="AlphaFoldDB" id="A0A4V1INV7"/>
<evidence type="ECO:0000259" key="6">
    <source>
        <dbReference type="Pfam" id="PF03888"/>
    </source>
</evidence>
<evidence type="ECO:0008006" key="10">
    <source>
        <dbReference type="Google" id="ProtNLM"/>
    </source>
</evidence>
<dbReference type="PANTHER" id="PTHR38782:SF1">
    <property type="entry name" value="SIGMA-E FACTOR REGULATORY PROTEIN RSEB"/>
    <property type="match status" value="1"/>
</dbReference>
<evidence type="ECO:0000256" key="5">
    <source>
        <dbReference type="SAM" id="SignalP"/>
    </source>
</evidence>
<evidence type="ECO:0000256" key="3">
    <source>
        <dbReference type="ARBA" id="ARBA00022729"/>
    </source>
</evidence>
<dbReference type="Gene3D" id="2.50.20.10">
    <property type="entry name" value="Lipoprotein localisation LolA/LolB/LppX"/>
    <property type="match status" value="1"/>
</dbReference>
<dbReference type="Pfam" id="PF17188">
    <property type="entry name" value="MucB_RseB_C"/>
    <property type="match status" value="1"/>
</dbReference>
<feature type="chain" id="PRO_5020280623" description="Transcriptional regulator" evidence="5">
    <location>
        <begin position="35"/>
        <end position="344"/>
    </location>
</feature>
<dbReference type="PIRSF" id="PIRSF005427">
    <property type="entry name" value="RseB"/>
    <property type="match status" value="1"/>
</dbReference>